<feature type="transmembrane region" description="Helical" evidence="2">
    <location>
        <begin position="307"/>
        <end position="324"/>
    </location>
</feature>
<keyword evidence="2" id="KW-0472">Membrane</keyword>
<dbReference type="InterPro" id="IPR036259">
    <property type="entry name" value="MFS_trans_sf"/>
</dbReference>
<feature type="transmembrane region" description="Helical" evidence="2">
    <location>
        <begin position="216"/>
        <end position="236"/>
    </location>
</feature>
<feature type="transmembrane region" description="Helical" evidence="2">
    <location>
        <begin position="187"/>
        <end position="210"/>
    </location>
</feature>
<comment type="similarity">
    <text evidence="1">Belongs to the unc-93 family.</text>
</comment>
<proteinExistence type="inferred from homology"/>
<dbReference type="Proteomes" id="UP000887566">
    <property type="component" value="Unplaced"/>
</dbReference>
<evidence type="ECO:0000313" key="4">
    <source>
        <dbReference type="WBParaSite" id="PSAMB.scaffold482size49770.g6370.t1"/>
    </source>
</evidence>
<protein>
    <submittedName>
        <fullName evidence="4">Uncharacterized protein</fullName>
    </submittedName>
</protein>
<feature type="transmembrane region" description="Helical" evidence="2">
    <location>
        <begin position="103"/>
        <end position="121"/>
    </location>
</feature>
<dbReference type="PANTHER" id="PTHR19444:SF13">
    <property type="entry name" value="PROTEIN UNC-93 HOMOLOG A"/>
    <property type="match status" value="1"/>
</dbReference>
<keyword evidence="3" id="KW-1185">Reference proteome</keyword>
<reference evidence="4" key="1">
    <citation type="submission" date="2022-11" db="UniProtKB">
        <authorList>
            <consortium name="WormBaseParasite"/>
        </authorList>
    </citation>
    <scope>IDENTIFICATION</scope>
</reference>
<organism evidence="3 4">
    <name type="scientific">Plectus sambesii</name>
    <dbReference type="NCBI Taxonomy" id="2011161"/>
    <lineage>
        <taxon>Eukaryota</taxon>
        <taxon>Metazoa</taxon>
        <taxon>Ecdysozoa</taxon>
        <taxon>Nematoda</taxon>
        <taxon>Chromadorea</taxon>
        <taxon>Plectida</taxon>
        <taxon>Plectina</taxon>
        <taxon>Plectoidea</taxon>
        <taxon>Plectidae</taxon>
        <taxon>Plectus</taxon>
    </lineage>
</organism>
<name>A0A914WQ04_9BILA</name>
<accession>A0A914WQ04</accession>
<keyword evidence="2" id="KW-1133">Transmembrane helix</keyword>
<evidence type="ECO:0000313" key="3">
    <source>
        <dbReference type="Proteomes" id="UP000887566"/>
    </source>
</evidence>
<evidence type="ECO:0000256" key="2">
    <source>
        <dbReference type="SAM" id="Phobius"/>
    </source>
</evidence>
<dbReference type="AlphaFoldDB" id="A0A914WQ04"/>
<feature type="transmembrane region" description="Helical" evidence="2">
    <location>
        <begin position="155"/>
        <end position="175"/>
    </location>
</feature>
<dbReference type="InterPro" id="IPR051951">
    <property type="entry name" value="UNC-93_regulatory"/>
</dbReference>
<dbReference type="WBParaSite" id="PSAMB.scaffold482size49770.g6370.t1">
    <property type="protein sequence ID" value="PSAMB.scaffold482size49770.g6370.t1"/>
    <property type="gene ID" value="PSAMB.scaffold482size49770.g6370"/>
</dbReference>
<dbReference type="PANTHER" id="PTHR19444">
    <property type="entry name" value="UNC-93 RELATED"/>
    <property type="match status" value="1"/>
</dbReference>
<sequence>MENALPTGDWIDLCGQLVFSSELFRWSDSVGPWARSDRNIFCVARHTVRCERERGGRPFCNRPEQRQWPSLSKVATVDHESAWDKWTSGLTSRSTVVPIYSESLFICFVTFAVFVASFPLGKLTVRTCDVDSLHRDRPRPRMEVFHILVSRKFRLVLPLTVFLGWSEAFLYADVSKAFIACIMPQSLLGYILGVSSAVTVFLNVFLVVVFQHTSRLTTVYGGAIVGLGSVAVMWMWRPMSDDQPILYVIVCSWQMMTTVMNAAVQTVTYQLFSDRVDLALAAHNTCKSVGAAVSFSLFLFDCFEGKLYASAAMLVASLVPYIWLELNDGRRPPKGRRTTGKRTCTQTEAKNKHLGGSSKQTLRWTSLGAAQHQCRRLPPHTVDAQAAPATLGIKGKRQQ</sequence>
<dbReference type="SUPFAM" id="SSF103473">
    <property type="entry name" value="MFS general substrate transporter"/>
    <property type="match status" value="1"/>
</dbReference>
<evidence type="ECO:0000256" key="1">
    <source>
        <dbReference type="ARBA" id="ARBA00009172"/>
    </source>
</evidence>
<keyword evidence="2" id="KW-0812">Transmembrane</keyword>